<protein>
    <recommendedName>
        <fullName evidence="1">DUF8212 domain-containing protein</fullName>
    </recommendedName>
</protein>
<name>A0AA39XCT8_9PEZI</name>
<dbReference type="PANTHER" id="PTHR10622:SF12">
    <property type="entry name" value="HET DOMAIN-CONTAINING PROTEIN"/>
    <property type="match status" value="1"/>
</dbReference>
<feature type="domain" description="DUF8212" evidence="1">
    <location>
        <begin position="36"/>
        <end position="56"/>
    </location>
</feature>
<evidence type="ECO:0000313" key="2">
    <source>
        <dbReference type="EMBL" id="KAK0631286.1"/>
    </source>
</evidence>
<dbReference type="EMBL" id="JAULSU010000001">
    <property type="protein sequence ID" value="KAK0631286.1"/>
    <property type="molecule type" value="Genomic_DNA"/>
</dbReference>
<dbReference type="Proteomes" id="UP001175000">
    <property type="component" value="Unassembled WGS sequence"/>
</dbReference>
<dbReference type="InterPro" id="IPR058525">
    <property type="entry name" value="DUF8212"/>
</dbReference>
<comment type="caution">
    <text evidence="2">The sequence shown here is derived from an EMBL/GenBank/DDBJ whole genome shotgun (WGS) entry which is preliminary data.</text>
</comment>
<dbReference type="Pfam" id="PF26640">
    <property type="entry name" value="DUF8212"/>
    <property type="match status" value="1"/>
</dbReference>
<dbReference type="PANTHER" id="PTHR10622">
    <property type="entry name" value="HET DOMAIN-CONTAINING PROTEIN"/>
    <property type="match status" value="1"/>
</dbReference>
<gene>
    <name evidence="2" type="ORF">B0T14DRAFT_559101</name>
</gene>
<organism evidence="2 3">
    <name type="scientific">Immersiella caudata</name>
    <dbReference type="NCBI Taxonomy" id="314043"/>
    <lineage>
        <taxon>Eukaryota</taxon>
        <taxon>Fungi</taxon>
        <taxon>Dikarya</taxon>
        <taxon>Ascomycota</taxon>
        <taxon>Pezizomycotina</taxon>
        <taxon>Sordariomycetes</taxon>
        <taxon>Sordariomycetidae</taxon>
        <taxon>Sordariales</taxon>
        <taxon>Lasiosphaeriaceae</taxon>
        <taxon>Immersiella</taxon>
    </lineage>
</organism>
<accession>A0AA39XCT8</accession>
<evidence type="ECO:0000259" key="1">
    <source>
        <dbReference type="Pfam" id="PF26640"/>
    </source>
</evidence>
<dbReference type="AlphaFoldDB" id="A0AA39XCT8"/>
<keyword evidence="3" id="KW-1185">Reference proteome</keyword>
<sequence length="137" mass="15446">MSWASSRETTRIEDTAYCLLGILGINLPLLYGEEEKAFRRLQEEIIRTTPDLTILISRQPEPMAALSSIPREEVISGVLANSPRAFSGSGSITKGEAFKQPEFNMTRRGIKIPSNWLEMRELPGKDAFTSTSYHWKL</sequence>
<evidence type="ECO:0000313" key="3">
    <source>
        <dbReference type="Proteomes" id="UP001175000"/>
    </source>
</evidence>
<proteinExistence type="predicted"/>
<reference evidence="2" key="1">
    <citation type="submission" date="2023-06" db="EMBL/GenBank/DDBJ databases">
        <title>Genome-scale phylogeny and comparative genomics of the fungal order Sordariales.</title>
        <authorList>
            <consortium name="Lawrence Berkeley National Laboratory"/>
            <person name="Hensen N."/>
            <person name="Bonometti L."/>
            <person name="Westerberg I."/>
            <person name="Brannstrom I.O."/>
            <person name="Guillou S."/>
            <person name="Cros-Aarteil S."/>
            <person name="Calhoun S."/>
            <person name="Haridas S."/>
            <person name="Kuo A."/>
            <person name="Mondo S."/>
            <person name="Pangilinan J."/>
            <person name="Riley R."/>
            <person name="Labutti K."/>
            <person name="Andreopoulos B."/>
            <person name="Lipzen A."/>
            <person name="Chen C."/>
            <person name="Yanf M."/>
            <person name="Daum C."/>
            <person name="Ng V."/>
            <person name="Clum A."/>
            <person name="Steindorff A."/>
            <person name="Ohm R."/>
            <person name="Martin F."/>
            <person name="Silar P."/>
            <person name="Natvig D."/>
            <person name="Lalanne C."/>
            <person name="Gautier V."/>
            <person name="Ament-Velasquez S.L."/>
            <person name="Kruys A."/>
            <person name="Hutchinson M.I."/>
            <person name="Powell A.J."/>
            <person name="Barry K."/>
            <person name="Miller A.N."/>
            <person name="Grigoriev I.V."/>
            <person name="Debuchy R."/>
            <person name="Gladieux P."/>
            <person name="Thoren M.H."/>
            <person name="Johannesson H."/>
        </authorList>
    </citation>
    <scope>NUCLEOTIDE SEQUENCE</scope>
    <source>
        <strain evidence="2">CBS 606.72</strain>
    </source>
</reference>